<dbReference type="GO" id="GO:0004565">
    <property type="term" value="F:beta-galactosidase activity"/>
    <property type="evidence" value="ECO:0007669"/>
    <property type="project" value="InterPro"/>
</dbReference>
<dbReference type="SUPFAM" id="SSF51445">
    <property type="entry name" value="(Trans)glycosidases"/>
    <property type="match status" value="1"/>
</dbReference>
<accession>A0A2M8KY48</accession>
<name>A0A2M8KY48_9BACT</name>
<dbReference type="Pfam" id="PF02449">
    <property type="entry name" value="Glyco_hydro_42"/>
    <property type="match status" value="1"/>
</dbReference>
<evidence type="ECO:0000259" key="4">
    <source>
        <dbReference type="Pfam" id="PF02449"/>
    </source>
</evidence>
<reference evidence="6" key="1">
    <citation type="submission" date="2017-09" db="EMBL/GenBank/DDBJ databases">
        <title>Depth-based differentiation of microbial function through sediment-hosted aquifers and enrichment of novel symbionts in the deep terrestrial subsurface.</title>
        <authorList>
            <person name="Probst A.J."/>
            <person name="Ladd B."/>
            <person name="Jarett J.K."/>
            <person name="Geller-Mcgrath D.E."/>
            <person name="Sieber C.M.K."/>
            <person name="Emerson J.B."/>
            <person name="Anantharaman K."/>
            <person name="Thomas B.C."/>
            <person name="Malmstrom R."/>
            <person name="Stieglmeier M."/>
            <person name="Klingl A."/>
            <person name="Woyke T."/>
            <person name="Ryan C.M."/>
            <person name="Banfield J.F."/>
        </authorList>
    </citation>
    <scope>NUCLEOTIDE SEQUENCE [LARGE SCALE GENOMIC DNA]</scope>
</reference>
<comment type="caution">
    <text evidence="5">The sequence shown here is derived from an EMBL/GenBank/DDBJ whole genome shotgun (WGS) entry which is preliminary data.</text>
</comment>
<feature type="domain" description="Glycoside hydrolase family 42 N-terminal" evidence="4">
    <location>
        <begin position="333"/>
        <end position="388"/>
    </location>
</feature>
<keyword evidence="3" id="KW-0472">Membrane</keyword>
<keyword evidence="1" id="KW-0378">Hydrolase</keyword>
<dbReference type="AlphaFoldDB" id="A0A2M8KY48"/>
<feature type="transmembrane region" description="Helical" evidence="3">
    <location>
        <begin position="215"/>
        <end position="237"/>
    </location>
</feature>
<organism evidence="5 6">
    <name type="scientific">Candidatus Ryanbacteria bacterium CG10_big_fil_rev_8_21_14_0_10_43_42</name>
    <dbReference type="NCBI Taxonomy" id="1974864"/>
    <lineage>
        <taxon>Bacteria</taxon>
        <taxon>Candidatus Ryaniibacteriota</taxon>
    </lineage>
</organism>
<keyword evidence="3" id="KW-0812">Transmembrane</keyword>
<feature type="transmembrane region" description="Helical" evidence="3">
    <location>
        <begin position="273"/>
        <end position="292"/>
    </location>
</feature>
<dbReference type="InterPro" id="IPR037185">
    <property type="entry name" value="EmrE-like"/>
</dbReference>
<proteinExistence type="predicted"/>
<evidence type="ECO:0000256" key="1">
    <source>
        <dbReference type="ARBA" id="ARBA00022801"/>
    </source>
</evidence>
<feature type="transmembrane region" description="Helical" evidence="3">
    <location>
        <begin position="144"/>
        <end position="163"/>
    </location>
</feature>
<feature type="transmembrane region" description="Helical" evidence="3">
    <location>
        <begin position="117"/>
        <end position="137"/>
    </location>
</feature>
<dbReference type="Proteomes" id="UP000229098">
    <property type="component" value="Unassembled WGS sequence"/>
</dbReference>
<feature type="transmembrane region" description="Helical" evidence="3">
    <location>
        <begin position="6"/>
        <end position="24"/>
    </location>
</feature>
<dbReference type="InterPro" id="IPR013529">
    <property type="entry name" value="Glyco_hydro_42_N"/>
</dbReference>
<gene>
    <name evidence="5" type="ORF">COU90_00980</name>
</gene>
<evidence type="ECO:0000313" key="5">
    <source>
        <dbReference type="EMBL" id="PJE64821.1"/>
    </source>
</evidence>
<evidence type="ECO:0000256" key="3">
    <source>
        <dbReference type="SAM" id="Phobius"/>
    </source>
</evidence>
<dbReference type="SUPFAM" id="SSF103481">
    <property type="entry name" value="Multidrug resistance efflux transporter EmrE"/>
    <property type="match status" value="1"/>
</dbReference>
<dbReference type="EMBL" id="PFEF01000003">
    <property type="protein sequence ID" value="PJE64821.1"/>
    <property type="molecule type" value="Genomic_DNA"/>
</dbReference>
<dbReference type="InterPro" id="IPR017853">
    <property type="entry name" value="GH"/>
</dbReference>
<keyword evidence="3" id="KW-1133">Transmembrane helix</keyword>
<evidence type="ECO:0000256" key="2">
    <source>
        <dbReference type="ARBA" id="ARBA00023295"/>
    </source>
</evidence>
<dbReference type="Gene3D" id="3.20.20.80">
    <property type="entry name" value="Glycosidases"/>
    <property type="match status" value="1"/>
</dbReference>
<sequence length="611" mass="69396">MLWFFVAFVAQAILGTSAVFDKLLLKKSYPNPLGYAFWLGVLGLVSLVLVPFGFEWALSGAIFTALSAGAVFMLAMMAYFRALCMGEASGAVVAFVGFSPIATLVFSRWLLGTDLTAYQIVSFVLLIAGGFVLALVVKERTRVKVLWAVLLAASFLGLSNVLSKLAFGELNFVTGFVWIKIGGALFAFSLLLLPRWKKIILNPNTKNEFHNKWGYFANRGYAGVGSLLVVYAISLGVPPLVDALQGIKIVFILLGGWLLLHERFTGRVLVGKITAVVLILLGAFVLGVGDYIRSTAPVNEARPITWGITYSEKFSRLFDFGSGGDWKDNYNAIMYDLGVRDIRLIAYWDLIESEEGVYDFSGLDYQMRVAEEVGAKVVLAVGKKVPRWPECHTPPWAEHVSHEDRNEHVVRFVEATVERYKNSPALLYWQVENEPFLAFGEGECALSGKELLDTEMGIVRRIDPLHPILVTDSGEIGPWVRAAKRGDVFGTTMYRRVHNDRFGNFEYPLPPAFFRLKERLVRFIIRDYEKEFIVIELGMEPWLKRQPYETTPEEQFRVMDFAFFQDSIRYAKEADFETYYLWGGEWWYWLREQHNDDRFWEEAKLLFEESA</sequence>
<dbReference type="GO" id="GO:0009341">
    <property type="term" value="C:beta-galactosidase complex"/>
    <property type="evidence" value="ECO:0007669"/>
    <property type="project" value="InterPro"/>
</dbReference>
<keyword evidence="2" id="KW-0326">Glycosidase</keyword>
<feature type="transmembrane region" description="Helical" evidence="3">
    <location>
        <begin position="243"/>
        <end position="261"/>
    </location>
</feature>
<feature type="transmembrane region" description="Helical" evidence="3">
    <location>
        <begin position="60"/>
        <end position="80"/>
    </location>
</feature>
<feature type="transmembrane region" description="Helical" evidence="3">
    <location>
        <begin position="36"/>
        <end position="54"/>
    </location>
</feature>
<protein>
    <recommendedName>
        <fullName evidence="4">Glycoside hydrolase family 42 N-terminal domain-containing protein</fullName>
    </recommendedName>
</protein>
<dbReference type="GO" id="GO:0005975">
    <property type="term" value="P:carbohydrate metabolic process"/>
    <property type="evidence" value="ECO:0007669"/>
    <property type="project" value="InterPro"/>
</dbReference>
<feature type="transmembrane region" description="Helical" evidence="3">
    <location>
        <begin position="175"/>
        <end position="194"/>
    </location>
</feature>
<evidence type="ECO:0000313" key="6">
    <source>
        <dbReference type="Proteomes" id="UP000229098"/>
    </source>
</evidence>
<feature type="transmembrane region" description="Helical" evidence="3">
    <location>
        <begin position="92"/>
        <end position="111"/>
    </location>
</feature>